<dbReference type="InterPro" id="IPR026952">
    <property type="entry name" value="WVELL"/>
</dbReference>
<proteinExistence type="predicted"/>
<dbReference type="EMBL" id="LQXD01000073">
    <property type="protein sequence ID" value="OIJ20200.1"/>
    <property type="molecule type" value="Genomic_DNA"/>
</dbReference>
<evidence type="ECO:0000313" key="1">
    <source>
        <dbReference type="EMBL" id="OIJ10080.1"/>
    </source>
</evidence>
<protein>
    <recommendedName>
        <fullName evidence="3">WVELL protein</fullName>
    </recommendedName>
</protein>
<evidence type="ECO:0008006" key="3">
    <source>
        <dbReference type="Google" id="ProtNLM"/>
    </source>
</evidence>
<name>A0A1S2M6T8_9BACI</name>
<dbReference type="AlphaFoldDB" id="A0A1S2M6T8"/>
<dbReference type="EMBL" id="LQXD01000148">
    <property type="protein sequence ID" value="OIJ10080.1"/>
    <property type="molecule type" value="Genomic_DNA"/>
</dbReference>
<gene>
    <name evidence="2" type="ORF">AWH56_08325</name>
    <name evidence="1" type="ORF">AWH56_17130</name>
</gene>
<evidence type="ECO:0000313" key="2">
    <source>
        <dbReference type="EMBL" id="OIJ20200.1"/>
    </source>
</evidence>
<sequence length="83" mass="10067">MMEEKFERLTKMLMEKNNELNYDLARSWVEAIWEDFESTRAKAGREYEGQAVTERFVTQFIENYGVRIHEFASKNEKFKHLLK</sequence>
<organism evidence="2">
    <name type="scientific">Anaerobacillus isosaccharinicus</name>
    <dbReference type="NCBI Taxonomy" id="1532552"/>
    <lineage>
        <taxon>Bacteria</taxon>
        <taxon>Bacillati</taxon>
        <taxon>Bacillota</taxon>
        <taxon>Bacilli</taxon>
        <taxon>Bacillales</taxon>
        <taxon>Bacillaceae</taxon>
        <taxon>Anaerobacillus</taxon>
    </lineage>
</organism>
<dbReference type="OrthoDB" id="2361637at2"/>
<dbReference type="Pfam" id="PF14043">
    <property type="entry name" value="WVELL"/>
    <property type="match status" value="1"/>
</dbReference>
<accession>A0A1S2M6T8</accession>
<reference evidence="2" key="1">
    <citation type="submission" date="2016-10" db="EMBL/GenBank/DDBJ databases">
        <title>Draft genome sequences of four alkaliphilic bacteria belonging to the Anaerobacillus genus.</title>
        <authorList>
            <person name="Bassil N.M."/>
            <person name="Lloyd J.R."/>
        </authorList>
    </citation>
    <scope>NUCLEOTIDE SEQUENCE [LARGE SCALE GENOMIC DNA]</scope>
    <source>
        <strain evidence="2">NB2006</strain>
    </source>
</reference>
<comment type="caution">
    <text evidence="2">The sequence shown here is derived from an EMBL/GenBank/DDBJ whole genome shotgun (WGS) entry which is preliminary data.</text>
</comment>